<dbReference type="PANTHER" id="PTHR11506">
    <property type="entry name" value="LYSOSOME-ASSOCIATED MEMBRANE GLYCOPROTEIN"/>
    <property type="match status" value="1"/>
</dbReference>
<dbReference type="PROSITE" id="PS00311">
    <property type="entry name" value="LAMP_2"/>
    <property type="match status" value="1"/>
</dbReference>
<keyword evidence="9" id="KW-0325">Glycoprotein</keyword>
<comment type="similarity">
    <text evidence="14">Belongs to the LAMP family.</text>
</comment>
<dbReference type="EMBL" id="VCAZ01000125">
    <property type="protein sequence ID" value="TSV41652.1"/>
    <property type="molecule type" value="Genomic_DNA"/>
</dbReference>
<evidence type="ECO:0000256" key="13">
    <source>
        <dbReference type="ARBA" id="ARBA00074383"/>
    </source>
</evidence>
<evidence type="ECO:0000256" key="1">
    <source>
        <dbReference type="ARBA" id="ARBA00004251"/>
    </source>
</evidence>
<feature type="transmembrane region" description="Helical" evidence="15">
    <location>
        <begin position="233"/>
        <end position="256"/>
    </location>
</feature>
<evidence type="ECO:0000256" key="12">
    <source>
        <dbReference type="ARBA" id="ARBA00060404"/>
    </source>
</evidence>
<sequence>MRVVSSTVFSSRYIRALYCHQIMPFVGDLIYSALVFEIRPIAVTLCPSLCSDVTVTTSAPTPPSPPSVPERGSYNVTNNRTACLLARIGLQLNITYPSRSQGKDVQDIINLQPNLTTTSGSCEADTSKLILMEENTNLTFHFLLNSTTNKYHLGGLDLSITLPDMAKPFTVSNHSLVYLQGTLGYSYMCHQELILPIGQNFSLNTFHLQVQPFGVSENEFGAAEDCALDKDDMLIPIAVGAALAGLVLIVLLAYLIGRKRSHAGYQTI</sequence>
<evidence type="ECO:0000256" key="4">
    <source>
        <dbReference type="ARBA" id="ARBA00022729"/>
    </source>
</evidence>
<feature type="domain" description="Lysosome-associated membrane glycoprotein 2-like transmembrane" evidence="17">
    <location>
        <begin position="235"/>
        <end position="266"/>
    </location>
</feature>
<evidence type="ECO:0000256" key="10">
    <source>
        <dbReference type="ARBA" id="ARBA00023228"/>
    </source>
</evidence>
<dbReference type="GO" id="GO:0031902">
    <property type="term" value="C:late endosome membrane"/>
    <property type="evidence" value="ECO:0007669"/>
    <property type="project" value="TreeGrafter"/>
</dbReference>
<evidence type="ECO:0000256" key="9">
    <source>
        <dbReference type="ARBA" id="ARBA00023180"/>
    </source>
</evidence>
<keyword evidence="5" id="KW-0967">Endosome</keyword>
<evidence type="ECO:0000256" key="11">
    <source>
        <dbReference type="ARBA" id="ARBA00037817"/>
    </source>
</evidence>
<dbReference type="GO" id="GO:0005765">
    <property type="term" value="C:lysosomal membrane"/>
    <property type="evidence" value="ECO:0007669"/>
    <property type="project" value="UniProtKB-SubCell"/>
</dbReference>
<dbReference type="PANTHER" id="PTHR11506:SF27">
    <property type="entry name" value="LYSOSOME-ASSOCIATED MEMBRANE GLYCOPROTEIN 1"/>
    <property type="match status" value="1"/>
</dbReference>
<dbReference type="Gene3D" id="2.40.160.110">
    <property type="match status" value="1"/>
</dbReference>
<keyword evidence="4" id="KW-0732">Signal</keyword>
<reference evidence="18 19" key="1">
    <citation type="journal article" date="2019" name="Genome Biol. Evol.">
        <title>Whole-Genome Sequencing of the Giant Devil Catfish, Bagarius yarrelli.</title>
        <authorList>
            <person name="Jiang W."/>
            <person name="Lv Y."/>
            <person name="Cheng L."/>
            <person name="Yang K."/>
            <person name="Chao B."/>
            <person name="Wang X."/>
            <person name="Li Y."/>
            <person name="Pan X."/>
            <person name="You X."/>
            <person name="Zhang Y."/>
            <person name="Yang J."/>
            <person name="Li J."/>
            <person name="Zhang X."/>
            <person name="Liu S."/>
            <person name="Sun C."/>
            <person name="Yang J."/>
            <person name="Shi Q."/>
        </authorList>
    </citation>
    <scope>NUCLEOTIDE SEQUENCE [LARGE SCALE GENOMIC DNA]</scope>
    <source>
        <strain evidence="18">JWS20170419001</strain>
        <tissue evidence="18">Muscle</tissue>
    </source>
</reference>
<keyword evidence="8 14" id="KW-1015">Disulfide bond</keyword>
<keyword evidence="10 14" id="KW-0458">Lysosome</keyword>
<evidence type="ECO:0000259" key="17">
    <source>
        <dbReference type="Pfam" id="PF21222"/>
    </source>
</evidence>
<dbReference type="PROSITE" id="PS51407">
    <property type="entry name" value="LAMP_3"/>
    <property type="match status" value="1"/>
</dbReference>
<evidence type="ECO:0000256" key="6">
    <source>
        <dbReference type="ARBA" id="ARBA00022989"/>
    </source>
</evidence>
<dbReference type="Pfam" id="PF21222">
    <property type="entry name" value="Lamp2_2nd"/>
    <property type="match status" value="1"/>
</dbReference>
<keyword evidence="3 14" id="KW-0812">Transmembrane</keyword>
<evidence type="ECO:0000313" key="18">
    <source>
        <dbReference type="EMBL" id="TSV41652.1"/>
    </source>
</evidence>
<evidence type="ECO:0000256" key="15">
    <source>
        <dbReference type="SAM" id="Phobius"/>
    </source>
</evidence>
<dbReference type="FunFam" id="2.40.160.110:FF:000001">
    <property type="entry name" value="lysosome-associated membrane glycoprotein 2 isoform X2"/>
    <property type="match status" value="1"/>
</dbReference>
<comment type="subcellular location">
    <subcellularLocation>
        <location evidence="1">Cell membrane</location>
        <topology evidence="1">Single-pass type I membrane protein</topology>
    </subcellularLocation>
    <subcellularLocation>
        <location evidence="12">Cytolytic granule membrane</location>
        <topology evidence="12">Single-pass type I membrane protein</topology>
    </subcellularLocation>
    <subcellularLocation>
        <location evidence="11">Late endosome membrane</location>
        <topology evidence="11">Single-pass type I membrane protein</topology>
    </subcellularLocation>
    <subcellularLocation>
        <location evidence="14">Lysosome membrane</location>
        <topology evidence="14">Single-pass type I membrane protein</topology>
    </subcellularLocation>
</comment>
<dbReference type="InterPro" id="IPR002000">
    <property type="entry name" value="Lysosome-assoc_membr_glycop"/>
</dbReference>
<feature type="domain" description="Lysosome-associated membrane glycoprotein 2-like luminal" evidence="16">
    <location>
        <begin position="69"/>
        <end position="215"/>
    </location>
</feature>
<dbReference type="InterPro" id="IPR048524">
    <property type="entry name" value="Lamp2-like_TM"/>
</dbReference>
<organism evidence="18 19">
    <name type="scientific">Bagarius yarrelli</name>
    <name type="common">Goonch</name>
    <name type="synonym">Bagrus yarrelli</name>
    <dbReference type="NCBI Taxonomy" id="175774"/>
    <lineage>
        <taxon>Eukaryota</taxon>
        <taxon>Metazoa</taxon>
        <taxon>Chordata</taxon>
        <taxon>Craniata</taxon>
        <taxon>Vertebrata</taxon>
        <taxon>Euteleostomi</taxon>
        <taxon>Actinopterygii</taxon>
        <taxon>Neopterygii</taxon>
        <taxon>Teleostei</taxon>
        <taxon>Ostariophysi</taxon>
        <taxon>Siluriformes</taxon>
        <taxon>Sisoridae</taxon>
        <taxon>Sisorinae</taxon>
        <taxon>Bagarius</taxon>
    </lineage>
</organism>
<keyword evidence="2" id="KW-1003">Cell membrane</keyword>
<evidence type="ECO:0000259" key="16">
    <source>
        <dbReference type="Pfam" id="PF01299"/>
    </source>
</evidence>
<comment type="caution">
    <text evidence="14">Lacks conserved residue(s) required for the propagation of feature annotation.</text>
</comment>
<evidence type="ECO:0000313" key="19">
    <source>
        <dbReference type="Proteomes" id="UP000319801"/>
    </source>
</evidence>
<evidence type="ECO:0000256" key="8">
    <source>
        <dbReference type="ARBA" id="ARBA00023157"/>
    </source>
</evidence>
<dbReference type="InterPro" id="IPR018134">
    <property type="entry name" value="LAMP_CS"/>
</dbReference>
<comment type="caution">
    <text evidence="18">The sequence shown here is derived from an EMBL/GenBank/DDBJ whole genome shotgun (WGS) entry which is preliminary data.</text>
</comment>
<dbReference type="PRINTS" id="PR00336">
    <property type="entry name" value="LYSASSOCTDMP"/>
</dbReference>
<keyword evidence="6 15" id="KW-1133">Transmembrane helix</keyword>
<evidence type="ECO:0000256" key="3">
    <source>
        <dbReference type="ARBA" id="ARBA00022692"/>
    </source>
</evidence>
<dbReference type="AlphaFoldDB" id="A0A556V5F7"/>
<evidence type="ECO:0000256" key="14">
    <source>
        <dbReference type="PROSITE-ProRule" id="PRU00740"/>
    </source>
</evidence>
<dbReference type="OrthoDB" id="10037042at2759"/>
<feature type="disulfide bond" evidence="14">
    <location>
        <begin position="189"/>
        <end position="226"/>
    </location>
</feature>
<keyword evidence="7 14" id="KW-0472">Membrane</keyword>
<evidence type="ECO:0000256" key="5">
    <source>
        <dbReference type="ARBA" id="ARBA00022753"/>
    </source>
</evidence>
<proteinExistence type="inferred from homology"/>
<dbReference type="InterPro" id="IPR048528">
    <property type="entry name" value="Lamp2-like_luminal"/>
</dbReference>
<dbReference type="PROSITE" id="PS00310">
    <property type="entry name" value="LAMP_1"/>
    <property type="match status" value="1"/>
</dbReference>
<dbReference type="GO" id="GO:0005886">
    <property type="term" value="C:plasma membrane"/>
    <property type="evidence" value="ECO:0007669"/>
    <property type="project" value="UniProtKB-SubCell"/>
</dbReference>
<dbReference type="GO" id="GO:0072594">
    <property type="term" value="P:establishment of protein localization to organelle"/>
    <property type="evidence" value="ECO:0007669"/>
    <property type="project" value="TreeGrafter"/>
</dbReference>
<name>A0A556V5F7_BAGYA</name>
<evidence type="ECO:0000256" key="2">
    <source>
        <dbReference type="ARBA" id="ARBA00022475"/>
    </source>
</evidence>
<keyword evidence="19" id="KW-1185">Reference proteome</keyword>
<protein>
    <recommendedName>
        <fullName evidence="13">Lysosome-associated membrane glycoprotein 1</fullName>
    </recommendedName>
</protein>
<dbReference type="Pfam" id="PF01299">
    <property type="entry name" value="Lamp2-like_luminal"/>
    <property type="match status" value="1"/>
</dbReference>
<evidence type="ECO:0000256" key="7">
    <source>
        <dbReference type="ARBA" id="ARBA00023136"/>
    </source>
</evidence>
<gene>
    <name evidence="18" type="ORF">Baya_13196</name>
</gene>
<accession>A0A556V5F7</accession>
<dbReference type="Proteomes" id="UP000319801">
    <property type="component" value="Unassembled WGS sequence"/>
</dbReference>